<keyword evidence="5" id="KW-0418">Kinase</keyword>
<dbReference type="OMA" id="IRISHPF"/>
<feature type="domain" description="Protein kinase" evidence="12">
    <location>
        <begin position="158"/>
        <end position="412"/>
    </location>
</feature>
<protein>
    <recommendedName>
        <fullName evidence="1">cAMP-dependent protein kinase</fullName>
        <ecNumber evidence="1">2.7.11.11</ecNumber>
    </recommendedName>
</protein>
<feature type="compositionally biased region" description="Basic and acidic residues" evidence="11">
    <location>
        <begin position="458"/>
        <end position="467"/>
    </location>
</feature>
<dbReference type="Gene3D" id="3.30.200.20">
    <property type="entry name" value="Phosphorylase Kinase, domain 1"/>
    <property type="match status" value="1"/>
</dbReference>
<keyword evidence="6 9" id="KW-0067">ATP-binding</keyword>
<feature type="region of interest" description="Disordered" evidence="11">
    <location>
        <begin position="446"/>
        <end position="467"/>
    </location>
</feature>
<dbReference type="GO" id="GO:0005524">
    <property type="term" value="F:ATP binding"/>
    <property type="evidence" value="ECO:0007669"/>
    <property type="project" value="UniProtKB-UniRule"/>
</dbReference>
<evidence type="ECO:0000256" key="10">
    <source>
        <dbReference type="RuleBase" id="RU000304"/>
    </source>
</evidence>
<feature type="region of interest" description="Disordered" evidence="11">
    <location>
        <begin position="50"/>
        <end position="120"/>
    </location>
</feature>
<comment type="caution">
    <text evidence="14">The sequence shown here is derived from an EMBL/GenBank/DDBJ whole genome shotgun (WGS) entry which is preliminary data.</text>
</comment>
<dbReference type="PANTHER" id="PTHR24353">
    <property type="entry name" value="CYCLIC NUCLEOTIDE-DEPENDENT PROTEIN KINASE"/>
    <property type="match status" value="1"/>
</dbReference>
<accession>A0A9P6YKQ9</accession>
<sequence>MPATISKIIDKAKPRFSFHRHHNNENNNDNEEHHHHHLFNNLPTHLFGYKDGKKDNYVEPPPIAPTETKPRESTEGVTLPPPTPTKEEHPEKLTKNEKVSNLKPEDTPSTPPATPGNSFVVADDASKQQQIIENNNNNHSTDNDKHVENKCQLKLSDFKVERTVGTGSFGRVHLIQSKINNRYYALKVLKKSEIVKLKQVEHTNNERAVLASIQHPFIVNLWGSFQDDANLYMVMDYVAGGELFSFLRKSKKFSNEIARFYAGEVLLGLAYLHSKDIIYRDLKPENILLDAHGHIKITDFGFAKKVPDITWTLCGTPDYLAPEIIQTKGYGKSADFWAFGVLIFEMLAGYPPYYDENQFKLYEKILTTQPKYPASMDPSAKDLLMHLLTTDLSQRYGNLKRGYLDIMEHKWFDPLDFNLLIQRKIKPPHIPHLKGNGDTAHFDKYPEELHPYGTPQKETYRDQFPDF</sequence>
<evidence type="ECO:0000256" key="3">
    <source>
        <dbReference type="ARBA" id="ARBA00022679"/>
    </source>
</evidence>
<keyword evidence="4 9" id="KW-0547">Nucleotide-binding</keyword>
<evidence type="ECO:0000256" key="2">
    <source>
        <dbReference type="ARBA" id="ARBA00022527"/>
    </source>
</evidence>
<feature type="compositionally biased region" description="Basic and acidic residues" evidence="11">
    <location>
        <begin position="85"/>
        <end position="106"/>
    </location>
</feature>
<dbReference type="InterPro" id="IPR008271">
    <property type="entry name" value="Ser/Thr_kinase_AS"/>
</dbReference>
<dbReference type="EMBL" id="JAANIT010000224">
    <property type="protein sequence ID" value="KAG1550259.1"/>
    <property type="molecule type" value="Genomic_DNA"/>
</dbReference>
<dbReference type="EC" id="2.7.11.11" evidence="1"/>
<evidence type="ECO:0000256" key="8">
    <source>
        <dbReference type="ARBA" id="ARBA00047454"/>
    </source>
</evidence>
<dbReference type="GO" id="GO:0005829">
    <property type="term" value="C:cytosol"/>
    <property type="evidence" value="ECO:0007669"/>
    <property type="project" value="TreeGrafter"/>
</dbReference>
<evidence type="ECO:0000313" key="15">
    <source>
        <dbReference type="Proteomes" id="UP000717996"/>
    </source>
</evidence>
<evidence type="ECO:0000256" key="6">
    <source>
        <dbReference type="ARBA" id="ARBA00022840"/>
    </source>
</evidence>
<dbReference type="PROSITE" id="PS50011">
    <property type="entry name" value="PROTEIN_KINASE_DOM"/>
    <property type="match status" value="1"/>
</dbReference>
<feature type="binding site" evidence="9">
    <location>
        <position position="187"/>
    </location>
    <ligand>
        <name>ATP</name>
        <dbReference type="ChEBI" id="CHEBI:30616"/>
    </ligand>
</feature>
<evidence type="ECO:0000256" key="4">
    <source>
        <dbReference type="ARBA" id="ARBA00022741"/>
    </source>
</evidence>
<evidence type="ECO:0000313" key="14">
    <source>
        <dbReference type="EMBL" id="KAG1550259.1"/>
    </source>
</evidence>
<organism evidence="14 15">
    <name type="scientific">Rhizopus oryzae</name>
    <name type="common">Mucormycosis agent</name>
    <name type="synonym">Rhizopus arrhizus var. delemar</name>
    <dbReference type="NCBI Taxonomy" id="64495"/>
    <lineage>
        <taxon>Eukaryota</taxon>
        <taxon>Fungi</taxon>
        <taxon>Fungi incertae sedis</taxon>
        <taxon>Mucoromycota</taxon>
        <taxon>Mucoromycotina</taxon>
        <taxon>Mucoromycetes</taxon>
        <taxon>Mucorales</taxon>
        <taxon>Mucorineae</taxon>
        <taxon>Rhizopodaceae</taxon>
        <taxon>Rhizopus</taxon>
    </lineage>
</organism>
<evidence type="ECO:0000256" key="1">
    <source>
        <dbReference type="ARBA" id="ARBA00012444"/>
    </source>
</evidence>
<evidence type="ECO:0000256" key="7">
    <source>
        <dbReference type="ARBA" id="ARBA00047292"/>
    </source>
</evidence>
<evidence type="ECO:0000259" key="12">
    <source>
        <dbReference type="PROSITE" id="PS50011"/>
    </source>
</evidence>
<feature type="domain" description="AGC-kinase C-terminal" evidence="13">
    <location>
        <begin position="413"/>
        <end position="467"/>
    </location>
</feature>
<dbReference type="OrthoDB" id="2275208at2759"/>
<dbReference type="Proteomes" id="UP000717996">
    <property type="component" value="Unassembled WGS sequence"/>
</dbReference>
<dbReference type="Pfam" id="PF00069">
    <property type="entry name" value="Pkinase"/>
    <property type="match status" value="1"/>
</dbReference>
<comment type="similarity">
    <text evidence="10">Belongs to the protein kinase superfamily.</text>
</comment>
<proteinExistence type="inferred from homology"/>
<dbReference type="GO" id="GO:0005634">
    <property type="term" value="C:nucleus"/>
    <property type="evidence" value="ECO:0007669"/>
    <property type="project" value="TreeGrafter"/>
</dbReference>
<dbReference type="Gene3D" id="1.10.510.10">
    <property type="entry name" value="Transferase(Phosphotransferase) domain 1"/>
    <property type="match status" value="1"/>
</dbReference>
<evidence type="ECO:0000256" key="11">
    <source>
        <dbReference type="SAM" id="MobiDB-lite"/>
    </source>
</evidence>
<keyword evidence="3" id="KW-0808">Transferase</keyword>
<comment type="catalytic activity">
    <reaction evidence="8">
        <text>L-seryl-[protein] + ATP = O-phospho-L-seryl-[protein] + ADP + H(+)</text>
        <dbReference type="Rhea" id="RHEA:17989"/>
        <dbReference type="Rhea" id="RHEA-COMP:9863"/>
        <dbReference type="Rhea" id="RHEA-COMP:11604"/>
        <dbReference type="ChEBI" id="CHEBI:15378"/>
        <dbReference type="ChEBI" id="CHEBI:29999"/>
        <dbReference type="ChEBI" id="CHEBI:30616"/>
        <dbReference type="ChEBI" id="CHEBI:83421"/>
        <dbReference type="ChEBI" id="CHEBI:456216"/>
        <dbReference type="EC" id="2.7.11.11"/>
    </reaction>
</comment>
<feature type="region of interest" description="Disordered" evidence="11">
    <location>
        <begin position="1"/>
        <end position="35"/>
    </location>
</feature>
<dbReference type="PANTHER" id="PTHR24353:SF153">
    <property type="entry name" value="CAMP-DEPENDENT PROTEIN KINASE CATALYTIC SUBUNIT 1"/>
    <property type="match status" value="1"/>
</dbReference>
<evidence type="ECO:0000256" key="5">
    <source>
        <dbReference type="ARBA" id="ARBA00022777"/>
    </source>
</evidence>
<dbReference type="InterPro" id="IPR001245">
    <property type="entry name" value="Ser-Thr/Tyr_kinase_cat_dom"/>
</dbReference>
<dbReference type="AlphaFoldDB" id="A0A9P6YKQ9"/>
<keyword evidence="2 10" id="KW-0723">Serine/threonine-protein kinase</keyword>
<dbReference type="InterPro" id="IPR000719">
    <property type="entry name" value="Prot_kinase_dom"/>
</dbReference>
<dbReference type="InterPro" id="IPR017441">
    <property type="entry name" value="Protein_kinase_ATP_BS"/>
</dbReference>
<dbReference type="InterPro" id="IPR011009">
    <property type="entry name" value="Kinase-like_dom_sf"/>
</dbReference>
<dbReference type="FunFam" id="1.10.510.10:FF:000005">
    <property type="entry name" value="cAMP-dependent protein kinase catalytic subunit alpha"/>
    <property type="match status" value="1"/>
</dbReference>
<dbReference type="PRINTS" id="PR00109">
    <property type="entry name" value="TYRKINASE"/>
</dbReference>
<dbReference type="InterPro" id="IPR000961">
    <property type="entry name" value="AGC-kinase_C"/>
</dbReference>
<dbReference type="GO" id="GO:0004691">
    <property type="term" value="F:cAMP-dependent protein kinase activity"/>
    <property type="evidence" value="ECO:0007669"/>
    <property type="project" value="UniProtKB-EC"/>
</dbReference>
<name>A0A9P6YKQ9_RHIOR</name>
<reference evidence="14" key="1">
    <citation type="journal article" date="2020" name="Microb. Genom.">
        <title>Genetic diversity of clinical and environmental Mucorales isolates obtained from an investigation of mucormycosis cases among solid organ transplant recipients.</title>
        <authorList>
            <person name="Nguyen M.H."/>
            <person name="Kaul D."/>
            <person name="Muto C."/>
            <person name="Cheng S.J."/>
            <person name="Richter R.A."/>
            <person name="Bruno V.M."/>
            <person name="Liu G."/>
            <person name="Beyhan S."/>
            <person name="Sundermann A.J."/>
            <person name="Mounaud S."/>
            <person name="Pasculle A.W."/>
            <person name="Nierman W.C."/>
            <person name="Driscoll E."/>
            <person name="Cumbie R."/>
            <person name="Clancy C.J."/>
            <person name="Dupont C.L."/>
        </authorList>
    </citation>
    <scope>NUCLEOTIDE SEQUENCE</scope>
    <source>
        <strain evidence="14">GL16</strain>
    </source>
</reference>
<dbReference type="SMART" id="SM00220">
    <property type="entry name" value="S_TKc"/>
    <property type="match status" value="1"/>
</dbReference>
<dbReference type="GO" id="GO:0005952">
    <property type="term" value="C:cAMP-dependent protein kinase complex"/>
    <property type="evidence" value="ECO:0007669"/>
    <property type="project" value="TreeGrafter"/>
</dbReference>
<comment type="catalytic activity">
    <reaction evidence="7">
        <text>L-threonyl-[protein] + ATP = O-phospho-L-threonyl-[protein] + ADP + H(+)</text>
        <dbReference type="Rhea" id="RHEA:46608"/>
        <dbReference type="Rhea" id="RHEA-COMP:11060"/>
        <dbReference type="Rhea" id="RHEA-COMP:11605"/>
        <dbReference type="ChEBI" id="CHEBI:15378"/>
        <dbReference type="ChEBI" id="CHEBI:30013"/>
        <dbReference type="ChEBI" id="CHEBI:30616"/>
        <dbReference type="ChEBI" id="CHEBI:61977"/>
        <dbReference type="ChEBI" id="CHEBI:456216"/>
        <dbReference type="EC" id="2.7.11.11"/>
    </reaction>
</comment>
<dbReference type="PROSITE" id="PS00108">
    <property type="entry name" value="PROTEIN_KINASE_ST"/>
    <property type="match status" value="1"/>
</dbReference>
<dbReference type="PROSITE" id="PS51285">
    <property type="entry name" value="AGC_KINASE_CTER"/>
    <property type="match status" value="1"/>
</dbReference>
<evidence type="ECO:0000256" key="9">
    <source>
        <dbReference type="PROSITE-ProRule" id="PRU10141"/>
    </source>
</evidence>
<dbReference type="FunFam" id="3.30.200.20:FF:000005">
    <property type="entry name" value="cAMP-dependent protein kinase catalytic subunit"/>
    <property type="match status" value="1"/>
</dbReference>
<evidence type="ECO:0000259" key="13">
    <source>
        <dbReference type="PROSITE" id="PS51285"/>
    </source>
</evidence>
<gene>
    <name evidence="14" type="ORF">G6F51_002553</name>
</gene>
<dbReference type="CDD" id="cd05580">
    <property type="entry name" value="STKc_PKA_like"/>
    <property type="match status" value="1"/>
</dbReference>
<dbReference type="SUPFAM" id="SSF56112">
    <property type="entry name" value="Protein kinase-like (PK-like)"/>
    <property type="match status" value="1"/>
</dbReference>
<dbReference type="PROSITE" id="PS00107">
    <property type="entry name" value="PROTEIN_KINASE_ATP"/>
    <property type="match status" value="1"/>
</dbReference>